<proteinExistence type="predicted"/>
<dbReference type="KEGG" id="bnm:BALAC2494_01690"/>
<keyword evidence="1" id="KW-0808">Transferase</keyword>
<protein>
    <submittedName>
        <fullName evidence="1">SAM-dependent methyltransferase</fullName>
    </submittedName>
</protein>
<sequence>MGYVPGIYGGRRHARVHMTPPESKRNSFSGSLLLAQQLLAKSGQLVGIGEGAVGFGLGGVVRSLFDLLFLGRSLTVLLSGGLGVLELLAHEFLVQLPQTVSRGVLGLPFLTLLLVARNPLVGVRVEALRVLVVAILVVLGRHAVERRIEILGVRVDRVVGLLERQGDATTVQIDVDHLDEDLFARLDNGLRIFDVTVGELGDVHQALDAVLDGDEHTELDNLRDLATHDLTRNVGACEALPRILLSCLERQRDALAVQIDVEHLDGDLVADLDDLGRVVNVLPGELGDVDEAVDAAKIDECAEVDDGRDDAFANLALLELREEGLANLGLGLLEVLTTGQNHIVAVLVELEHLGLDLLADVRREIAHAAHLDKGGRKEAAQADVDDQAALDGLDDGALDDAVVFLDLLDVAPGALVLGALLGQDETPFLVFLRDDKGFDGVADLDDIIRIDVLLDGKFAGRNYTFGLVADVQENLVVIDLDDGALYQITIVEVLDGGIDCLDEVVNGADVVDGDLFDFCFVFCH</sequence>
<dbReference type="AlphaFoldDB" id="A0A806FJZ5"/>
<dbReference type="Proteomes" id="UP000008394">
    <property type="component" value="Chromosome"/>
</dbReference>
<evidence type="ECO:0000313" key="2">
    <source>
        <dbReference type="Proteomes" id="UP000008394"/>
    </source>
</evidence>
<name>A0A806FJZ5_BIFAN</name>
<keyword evidence="1" id="KW-0489">Methyltransferase</keyword>
<organism evidence="1 2">
    <name type="scientific">Bifidobacterium animalis subsp. lactis CNCM I-2494</name>
    <dbReference type="NCBI Taxonomy" id="1042403"/>
    <lineage>
        <taxon>Bacteria</taxon>
        <taxon>Bacillati</taxon>
        <taxon>Actinomycetota</taxon>
        <taxon>Actinomycetes</taxon>
        <taxon>Bifidobacteriales</taxon>
        <taxon>Bifidobacteriaceae</taxon>
        <taxon>Bifidobacterium</taxon>
    </lineage>
</organism>
<dbReference type="GO" id="GO:0032259">
    <property type="term" value="P:methylation"/>
    <property type="evidence" value="ECO:0007669"/>
    <property type="project" value="UniProtKB-KW"/>
</dbReference>
<dbReference type="GO" id="GO:0008168">
    <property type="term" value="F:methyltransferase activity"/>
    <property type="evidence" value="ECO:0007669"/>
    <property type="project" value="UniProtKB-KW"/>
</dbReference>
<dbReference type="EMBL" id="CP002915">
    <property type="protein sequence ID" value="AEK30439.1"/>
    <property type="molecule type" value="Genomic_DNA"/>
</dbReference>
<dbReference type="AntiFam" id="ANF00204">
    <property type="entry name" value="Shadow ORF (opposite rpsA)"/>
</dbReference>
<gene>
    <name evidence="1" type="ORF">BALAC2494_01690</name>
</gene>
<accession>A0A806FJZ5</accession>
<evidence type="ECO:0000313" key="1">
    <source>
        <dbReference type="EMBL" id="AEK30439.1"/>
    </source>
</evidence>
<reference evidence="1 2" key="1">
    <citation type="journal article" date="2011" name="J. Bacteriol.">
        <title>Genome Sequence of the Probiotic Strain Bifidobacterium animalis subsp. lactis CNCM I-2494.</title>
        <authorList>
            <person name="Chervaux C."/>
            <person name="Grimaldi C."/>
            <person name="Bolotin A."/>
            <person name="Quinquis B."/>
            <person name="Legrain-Raspaud S."/>
            <person name="van Hylckama Vlieg J.E."/>
            <person name="Denariaz G."/>
            <person name="Smokvina T."/>
        </authorList>
    </citation>
    <scope>NUCLEOTIDE SEQUENCE [LARGE SCALE GENOMIC DNA]</scope>
    <source>
        <strain evidence="1 2">CNCM I-2494</strain>
    </source>
</reference>